<dbReference type="GO" id="GO:0015031">
    <property type="term" value="P:protein transport"/>
    <property type="evidence" value="ECO:0007669"/>
    <property type="project" value="UniProtKB-KW"/>
</dbReference>
<evidence type="ECO:0000256" key="9">
    <source>
        <dbReference type="SAM" id="Coils"/>
    </source>
</evidence>
<keyword evidence="14" id="KW-1185">Reference proteome</keyword>
<organism evidence="13 14">
    <name type="scientific">Astatotilapia calliptera</name>
    <name type="common">Eastern happy</name>
    <name type="synonym">Chromis callipterus</name>
    <dbReference type="NCBI Taxonomy" id="8154"/>
    <lineage>
        <taxon>Eukaryota</taxon>
        <taxon>Metazoa</taxon>
        <taxon>Chordata</taxon>
        <taxon>Craniata</taxon>
        <taxon>Vertebrata</taxon>
        <taxon>Euteleostomi</taxon>
        <taxon>Actinopterygii</taxon>
        <taxon>Neopterygii</taxon>
        <taxon>Teleostei</taxon>
        <taxon>Neoteleostei</taxon>
        <taxon>Acanthomorphata</taxon>
        <taxon>Ovalentaria</taxon>
        <taxon>Cichlomorphae</taxon>
        <taxon>Cichliformes</taxon>
        <taxon>Cichlidae</taxon>
        <taxon>African cichlids</taxon>
        <taxon>Pseudocrenilabrinae</taxon>
        <taxon>Haplochromini</taxon>
        <taxon>Astatotilapia</taxon>
    </lineage>
</organism>
<evidence type="ECO:0000256" key="10">
    <source>
        <dbReference type="SAM" id="MobiDB-lite"/>
    </source>
</evidence>
<evidence type="ECO:0000259" key="12">
    <source>
        <dbReference type="Pfam" id="PF12022"/>
    </source>
</evidence>
<feature type="compositionally biased region" description="Low complexity" evidence="10">
    <location>
        <begin position="469"/>
        <end position="493"/>
    </location>
</feature>
<dbReference type="InterPro" id="IPR009316">
    <property type="entry name" value="COG2"/>
</dbReference>
<gene>
    <name evidence="13" type="primary">COG2</name>
</gene>
<dbReference type="InterPro" id="IPR024603">
    <property type="entry name" value="COG_complex_COG2_C"/>
</dbReference>
<dbReference type="GO" id="GO:0006891">
    <property type="term" value="P:intra-Golgi vesicle-mediated transport"/>
    <property type="evidence" value="ECO:0007669"/>
    <property type="project" value="TreeGrafter"/>
</dbReference>
<feature type="domain" description="COG complex component COG2 C-terminal" evidence="12">
    <location>
        <begin position="373"/>
        <end position="693"/>
    </location>
</feature>
<protein>
    <recommendedName>
        <fullName evidence="3">Conserved oligomeric Golgi complex subunit 2</fullName>
    </recommendedName>
    <alternativeName>
        <fullName evidence="8">Component of oligomeric Golgi complex 2</fullName>
    </alternativeName>
</protein>
<feature type="region of interest" description="Disordered" evidence="10">
    <location>
        <begin position="457"/>
        <end position="493"/>
    </location>
</feature>
<dbReference type="PANTHER" id="PTHR12961">
    <property type="entry name" value="CONSERVED OLIGOMERIC GOLGI COMPLEX COMPONENT 2"/>
    <property type="match status" value="1"/>
</dbReference>
<dbReference type="GeneTree" id="ENSGT00390000012040"/>
<evidence type="ECO:0000256" key="3">
    <source>
        <dbReference type="ARBA" id="ARBA00020977"/>
    </source>
</evidence>
<dbReference type="Pfam" id="PF12022">
    <property type="entry name" value="COG2_C"/>
    <property type="match status" value="1"/>
</dbReference>
<evidence type="ECO:0000256" key="2">
    <source>
        <dbReference type="ARBA" id="ARBA00007603"/>
    </source>
</evidence>
<reference evidence="13" key="3">
    <citation type="submission" date="2025-08" db="UniProtKB">
        <authorList>
            <consortium name="Ensembl"/>
        </authorList>
    </citation>
    <scope>IDENTIFICATION</scope>
</reference>
<evidence type="ECO:0000313" key="13">
    <source>
        <dbReference type="Ensembl" id="ENSACLP00000045847.1"/>
    </source>
</evidence>
<keyword evidence="5" id="KW-0653">Protein transport</keyword>
<sequence>MNLPKGPDSLCFDKDVFMKDDFDVDQFVAECRKQVQLEELREDLELYYKLLKTAMVELINKDYADFVNLSTNLVGMDKALNQLSVPLGQLREEVMSLRSCVSEVIQAIDNQLLKHEDLQKKKVCVMRLIQVVRSVEKIEKILHSQSSKESSSLEISSPLLAGQILERIATEFNQLQFHAVQSKGMPLLDKVRPRIAGITSMLQQSLEGLLIEGLQTSNVDMVRHCLRTYATVDKTRDAEALVGQVLVKPYMDQVIVEEVVKSSPSGLQMMYSRLLEFVPHHCRLLREVTGGAISSDRADIVPGYDFLVNSVWPEMVKGIEERLAYIFNPGNPDIFYERYSVTMEFVQRFERQCSSQASVKRLRIHPSYTSFQNKWNLPVYFQLRYKEIAGRLENAISDGLVAAPAGSAYHLQVSEVVWSCLVRCWSDNVYLSPLAHRFWKLTLQLYSRYAKFLDESPPSEVTKEPTRPLPSSASSTSSRTSLEEGGSESGSPASLSTKQLVYIAPDLQFLKGFSSLVSFFSSHNWLMVRKRFEAIGFKNFSLVEDALADSKASLSSSIPSLNTRMTQHLTERSCRFLKSASEVPRLYRRTNKVREVDIPVRASAYMDNALRPLHQLLTDSTGQRIKFVSAFPSRVVFRYYETISEVLSSVRKMEESLKRLKQARKGAAATTTAGANGGLTDDGKIRLQLALDVEYLGEQIQKMGLQPTDISMFSTLMDLVKEARELAEQNQ</sequence>
<dbReference type="GO" id="GO:0017119">
    <property type="term" value="C:Golgi transport complex"/>
    <property type="evidence" value="ECO:0007669"/>
    <property type="project" value="TreeGrafter"/>
</dbReference>
<evidence type="ECO:0000313" key="14">
    <source>
        <dbReference type="Proteomes" id="UP000265100"/>
    </source>
</evidence>
<dbReference type="InterPro" id="IPR024602">
    <property type="entry name" value="COG_su2_N"/>
</dbReference>
<comment type="subcellular location">
    <subcellularLocation>
        <location evidence="1">Golgi apparatus membrane</location>
        <topology evidence="1">Peripheral membrane protein</topology>
    </subcellularLocation>
</comment>
<comment type="similarity">
    <text evidence="2">Belongs to the COG2 family.</text>
</comment>
<keyword evidence="6" id="KW-0333">Golgi apparatus</keyword>
<dbReference type="Proteomes" id="UP000265100">
    <property type="component" value="Chromosome 13"/>
</dbReference>
<name>A0AAX7SMY6_ASTCA</name>
<evidence type="ECO:0000259" key="11">
    <source>
        <dbReference type="Pfam" id="PF06148"/>
    </source>
</evidence>
<dbReference type="Pfam" id="PF06148">
    <property type="entry name" value="COG2_N"/>
    <property type="match status" value="1"/>
</dbReference>
<evidence type="ECO:0000256" key="5">
    <source>
        <dbReference type="ARBA" id="ARBA00022927"/>
    </source>
</evidence>
<dbReference type="Ensembl" id="ENSACLT00000092134.1">
    <property type="protein sequence ID" value="ENSACLP00000045847.1"/>
    <property type="gene ID" value="ENSACLG00000017690.2"/>
</dbReference>
<reference evidence="14" key="2">
    <citation type="submission" date="2023-03" db="EMBL/GenBank/DDBJ databases">
        <authorList>
            <consortium name="Wellcome Sanger Institute Data Sharing"/>
        </authorList>
    </citation>
    <scope>NUCLEOTIDE SEQUENCE [LARGE SCALE GENOMIC DNA]</scope>
</reference>
<reference evidence="13" key="4">
    <citation type="submission" date="2025-09" db="UniProtKB">
        <authorList>
            <consortium name="Ensembl"/>
        </authorList>
    </citation>
    <scope>IDENTIFICATION</scope>
</reference>
<dbReference type="GO" id="GO:0000139">
    <property type="term" value="C:Golgi membrane"/>
    <property type="evidence" value="ECO:0007669"/>
    <property type="project" value="UniProtKB-SubCell"/>
</dbReference>
<dbReference type="GO" id="GO:0007030">
    <property type="term" value="P:Golgi organization"/>
    <property type="evidence" value="ECO:0007669"/>
    <property type="project" value="InterPro"/>
</dbReference>
<keyword evidence="9" id="KW-0175">Coiled coil</keyword>
<evidence type="ECO:0000256" key="1">
    <source>
        <dbReference type="ARBA" id="ARBA00004395"/>
    </source>
</evidence>
<dbReference type="AlphaFoldDB" id="A0AAX7SMY6"/>
<reference evidence="13 14" key="1">
    <citation type="submission" date="2018-05" db="EMBL/GenBank/DDBJ databases">
        <authorList>
            <person name="Datahose"/>
        </authorList>
    </citation>
    <scope>NUCLEOTIDE SEQUENCE</scope>
</reference>
<accession>A0AAX7SMY6</accession>
<keyword evidence="7" id="KW-0472">Membrane</keyword>
<feature type="domain" description="Conserved oligomeric Golgi complex subunit 2 N-terminal" evidence="11">
    <location>
        <begin position="10"/>
        <end position="83"/>
    </location>
</feature>
<evidence type="ECO:0000256" key="7">
    <source>
        <dbReference type="ARBA" id="ARBA00023136"/>
    </source>
</evidence>
<keyword evidence="4" id="KW-0813">Transport</keyword>
<evidence type="ECO:0000256" key="8">
    <source>
        <dbReference type="ARBA" id="ARBA00031344"/>
    </source>
</evidence>
<evidence type="ECO:0000256" key="4">
    <source>
        <dbReference type="ARBA" id="ARBA00022448"/>
    </source>
</evidence>
<evidence type="ECO:0000256" key="6">
    <source>
        <dbReference type="ARBA" id="ARBA00023034"/>
    </source>
</evidence>
<dbReference type="PANTHER" id="PTHR12961:SF0">
    <property type="entry name" value="CONSERVED OLIGOMERIC GOLGI COMPLEX SUBUNIT 2"/>
    <property type="match status" value="1"/>
</dbReference>
<feature type="coiled-coil region" evidence="9">
    <location>
        <begin position="643"/>
        <end position="670"/>
    </location>
</feature>
<proteinExistence type="inferred from homology"/>